<reference evidence="1 2" key="1">
    <citation type="submission" date="2014-04" db="EMBL/GenBank/DDBJ databases">
        <authorList>
            <consortium name="DOE Joint Genome Institute"/>
            <person name="Kuo A."/>
            <person name="Kohler A."/>
            <person name="Nagy L.G."/>
            <person name="Floudas D."/>
            <person name="Copeland A."/>
            <person name="Barry K.W."/>
            <person name="Cichocki N."/>
            <person name="Veneault-Fourrey C."/>
            <person name="LaButti K."/>
            <person name="Lindquist E.A."/>
            <person name="Lipzen A."/>
            <person name="Lundell T."/>
            <person name="Morin E."/>
            <person name="Murat C."/>
            <person name="Sun H."/>
            <person name="Tunlid A."/>
            <person name="Henrissat B."/>
            <person name="Grigoriev I.V."/>
            <person name="Hibbett D.S."/>
            <person name="Martin F."/>
            <person name="Nordberg H.P."/>
            <person name="Cantor M.N."/>
            <person name="Hua S.X."/>
        </authorList>
    </citation>
    <scope>NUCLEOTIDE SEQUENCE [LARGE SCALE GENOMIC DNA]</scope>
    <source>
        <strain evidence="1 2">LaAM-08-1</strain>
    </source>
</reference>
<dbReference type="HOGENOM" id="CLU_2979428_0_0_1"/>
<accession>A0A0C9X3A3</accession>
<dbReference type="EMBL" id="KN838744">
    <property type="protein sequence ID" value="KIJ95748.1"/>
    <property type="molecule type" value="Genomic_DNA"/>
</dbReference>
<gene>
    <name evidence="1" type="ORF">K443DRAFT_316847</name>
</gene>
<protein>
    <submittedName>
        <fullName evidence="1">Uncharacterized protein</fullName>
    </submittedName>
</protein>
<keyword evidence="2" id="KW-1185">Reference proteome</keyword>
<dbReference type="Proteomes" id="UP000054477">
    <property type="component" value="Unassembled WGS sequence"/>
</dbReference>
<organism evidence="1 2">
    <name type="scientific">Laccaria amethystina LaAM-08-1</name>
    <dbReference type="NCBI Taxonomy" id="1095629"/>
    <lineage>
        <taxon>Eukaryota</taxon>
        <taxon>Fungi</taxon>
        <taxon>Dikarya</taxon>
        <taxon>Basidiomycota</taxon>
        <taxon>Agaricomycotina</taxon>
        <taxon>Agaricomycetes</taxon>
        <taxon>Agaricomycetidae</taxon>
        <taxon>Agaricales</taxon>
        <taxon>Agaricineae</taxon>
        <taxon>Hydnangiaceae</taxon>
        <taxon>Laccaria</taxon>
    </lineage>
</organism>
<reference evidence="2" key="2">
    <citation type="submission" date="2015-01" db="EMBL/GenBank/DDBJ databases">
        <title>Evolutionary Origins and Diversification of the Mycorrhizal Mutualists.</title>
        <authorList>
            <consortium name="DOE Joint Genome Institute"/>
            <consortium name="Mycorrhizal Genomics Consortium"/>
            <person name="Kohler A."/>
            <person name="Kuo A."/>
            <person name="Nagy L.G."/>
            <person name="Floudas D."/>
            <person name="Copeland A."/>
            <person name="Barry K.W."/>
            <person name="Cichocki N."/>
            <person name="Veneault-Fourrey C."/>
            <person name="LaButti K."/>
            <person name="Lindquist E.A."/>
            <person name="Lipzen A."/>
            <person name="Lundell T."/>
            <person name="Morin E."/>
            <person name="Murat C."/>
            <person name="Riley R."/>
            <person name="Ohm R."/>
            <person name="Sun H."/>
            <person name="Tunlid A."/>
            <person name="Henrissat B."/>
            <person name="Grigoriev I.V."/>
            <person name="Hibbett D.S."/>
            <person name="Martin F."/>
        </authorList>
    </citation>
    <scope>NUCLEOTIDE SEQUENCE [LARGE SCALE GENOMIC DNA]</scope>
    <source>
        <strain evidence="2">LaAM-08-1</strain>
    </source>
</reference>
<name>A0A0C9X3A3_9AGAR</name>
<sequence>MRIWKLSSFQTLGSGLCEMSQFTCTANTCHVPRQIKIWLNHLIQSDHYRRAYCRVQAL</sequence>
<evidence type="ECO:0000313" key="2">
    <source>
        <dbReference type="Proteomes" id="UP000054477"/>
    </source>
</evidence>
<dbReference type="AlphaFoldDB" id="A0A0C9X3A3"/>
<evidence type="ECO:0000313" key="1">
    <source>
        <dbReference type="EMBL" id="KIJ95748.1"/>
    </source>
</evidence>
<proteinExistence type="predicted"/>